<name>A0A428MUR0_9BACI</name>
<keyword evidence="1" id="KW-0812">Transmembrane</keyword>
<accession>A0A428MUR0</accession>
<evidence type="ECO:0000313" key="3">
    <source>
        <dbReference type="Proteomes" id="UP000275076"/>
    </source>
</evidence>
<feature type="transmembrane region" description="Helical" evidence="1">
    <location>
        <begin position="43"/>
        <end position="64"/>
    </location>
</feature>
<sequence>MSKWTVAQLGIACLLAVAAIMSEVLRESMFVPNTGVGPALPPLYFISVVVVAFLALHFFCYLELKKEKNVFKPPFLSYIGKISFVLLVVFIIGTMATFVSLSISTITSDFRFAIYVFVFVGMALIYFTLFGFVRAFVTGKNSSVMQTIKVTTGAGLVFNLILLLF</sequence>
<evidence type="ECO:0000256" key="1">
    <source>
        <dbReference type="SAM" id="Phobius"/>
    </source>
</evidence>
<gene>
    <name evidence="2" type="ORF">D7Z54_28930</name>
</gene>
<keyword evidence="1" id="KW-1133">Transmembrane helix</keyword>
<protein>
    <submittedName>
        <fullName evidence="2">Uncharacterized protein</fullName>
    </submittedName>
</protein>
<keyword evidence="3" id="KW-1185">Reference proteome</keyword>
<dbReference type="Proteomes" id="UP000275076">
    <property type="component" value="Unassembled WGS sequence"/>
</dbReference>
<proteinExistence type="predicted"/>
<feature type="transmembrane region" description="Helical" evidence="1">
    <location>
        <begin position="144"/>
        <end position="164"/>
    </location>
</feature>
<feature type="transmembrane region" description="Helical" evidence="1">
    <location>
        <begin position="84"/>
        <end position="106"/>
    </location>
</feature>
<organism evidence="2 3">
    <name type="scientific">Salibacterium salarium</name>
    <dbReference type="NCBI Taxonomy" id="284579"/>
    <lineage>
        <taxon>Bacteria</taxon>
        <taxon>Bacillati</taxon>
        <taxon>Bacillota</taxon>
        <taxon>Bacilli</taxon>
        <taxon>Bacillales</taxon>
        <taxon>Bacillaceae</taxon>
    </lineage>
</organism>
<dbReference type="RefSeq" id="WP_125561694.1">
    <property type="nucleotide sequence ID" value="NZ_RBVX01000048.1"/>
</dbReference>
<keyword evidence="1" id="KW-0472">Membrane</keyword>
<dbReference type="EMBL" id="RBVX01000048">
    <property type="protein sequence ID" value="RSL29893.1"/>
    <property type="molecule type" value="Genomic_DNA"/>
</dbReference>
<evidence type="ECO:0000313" key="2">
    <source>
        <dbReference type="EMBL" id="RSL29893.1"/>
    </source>
</evidence>
<comment type="caution">
    <text evidence="2">The sequence shown here is derived from an EMBL/GenBank/DDBJ whole genome shotgun (WGS) entry which is preliminary data.</text>
</comment>
<reference evidence="2 3" key="1">
    <citation type="submission" date="2018-10" db="EMBL/GenBank/DDBJ databases">
        <title>Draft genome sequence of Bacillus salarius IM0101, isolated from a hypersaline soil in Inner Mongolia, China.</title>
        <authorList>
            <person name="Yamprayoonswat W."/>
            <person name="Boonvisut S."/>
            <person name="Jumpathong W."/>
            <person name="Sittihan S."/>
            <person name="Ruangsuj P."/>
            <person name="Wanthongcharoen S."/>
            <person name="Thongpramul N."/>
            <person name="Pimmason S."/>
            <person name="Yu B."/>
            <person name="Yasawong M."/>
        </authorList>
    </citation>
    <scope>NUCLEOTIDE SEQUENCE [LARGE SCALE GENOMIC DNA]</scope>
    <source>
        <strain evidence="2 3">IM0101</strain>
    </source>
</reference>
<feature type="transmembrane region" description="Helical" evidence="1">
    <location>
        <begin position="112"/>
        <end position="137"/>
    </location>
</feature>
<dbReference type="AlphaFoldDB" id="A0A428MUR0"/>